<keyword evidence="5" id="KW-1185">Reference proteome</keyword>
<dbReference type="Proteomes" id="UP000182800">
    <property type="component" value="Unassembled WGS sequence"/>
</dbReference>
<dbReference type="Proteomes" id="UP000050497">
    <property type="component" value="Unassembled WGS sequence"/>
</dbReference>
<name>A0A0P7X9Y9_9HYPH</name>
<dbReference type="InterPro" id="IPR016181">
    <property type="entry name" value="Acyl_CoA_acyltransferase"/>
</dbReference>
<proteinExistence type="predicted"/>
<evidence type="ECO:0000313" key="4">
    <source>
        <dbReference type="Proteomes" id="UP000050497"/>
    </source>
</evidence>
<dbReference type="EMBL" id="LJSX01000004">
    <property type="protein sequence ID" value="KPQ12038.1"/>
    <property type="molecule type" value="Genomic_DNA"/>
</dbReference>
<dbReference type="SUPFAM" id="SSF55729">
    <property type="entry name" value="Acyl-CoA N-acyltransferases (Nat)"/>
    <property type="match status" value="1"/>
</dbReference>
<reference evidence="2 4" key="1">
    <citation type="submission" date="2015-09" db="EMBL/GenBank/DDBJ databases">
        <title>Identification and resolution of microdiversity through metagenomic sequencing of parallel consortia.</title>
        <authorList>
            <person name="Nelson W.C."/>
            <person name="Romine M.F."/>
            <person name="Lindemann S.R."/>
        </authorList>
    </citation>
    <scope>NUCLEOTIDE SEQUENCE [LARGE SCALE GENOMIC DNA]</scope>
    <source>
        <strain evidence="2">HL-109</strain>
    </source>
</reference>
<protein>
    <submittedName>
        <fullName evidence="3">Acetyltransferase involved in cellulose biosynthesis, CelD/BcsL family</fullName>
    </submittedName>
    <submittedName>
        <fullName evidence="2">Protein involved in cellulose biosynthesis (CelD)</fullName>
    </submittedName>
</protein>
<dbReference type="OrthoDB" id="213519at2"/>
<sequence length="392" mass="42906">MTVLEENQRPETARHHADADFVTRRVLFAEAEPALLREWEALAAEPLHPNPFYTPAALDALLAADPSARDRLQLICLYRTDGPGRGRLVGLLPWLRRGARIGWRRGGVNYTSPYLPCGTPLIARDAPPGWAERLIHALSNDAKPALLRHVPLSGPIGDALLAALRETGATWRPLDPFARPVATPSQSYEAFTRRAYGRNRRKGIKRLRNALSADATLTLESRTDPQGCAAATGPFLALEAGGWKGAGGTALAQKDATRTMLARLFRPDLPPGSRRVDQLLLDGRPIAISMSLVQDGTAFLWKTAYDEALRRHAPGIVLEDAIVQALHAEPALRGLDSCTLAASPLQDLYDERLEMADLVIAPGRAGAALIAAEQERRAMRRRVAGWLRRRRG</sequence>
<evidence type="ECO:0000313" key="2">
    <source>
        <dbReference type="EMBL" id="KPQ12038.1"/>
    </source>
</evidence>
<gene>
    <name evidence="3" type="ORF">GA0071312_2411</name>
    <name evidence="2" type="ORF">HLUCCO17_04360</name>
</gene>
<dbReference type="InterPro" id="IPR038740">
    <property type="entry name" value="BioF2-like_GNAT_dom"/>
</dbReference>
<accession>A0A0P7X9Y9</accession>
<reference evidence="3 5" key="2">
    <citation type="submission" date="2016-08" db="EMBL/GenBank/DDBJ databases">
        <authorList>
            <person name="Varghese N."/>
            <person name="Submissions Spin"/>
        </authorList>
    </citation>
    <scope>NUCLEOTIDE SEQUENCE [LARGE SCALE GENOMIC DNA]</scope>
    <source>
        <strain evidence="3 5">HL-109</strain>
    </source>
</reference>
<evidence type="ECO:0000313" key="3">
    <source>
        <dbReference type="EMBL" id="SCC81467.1"/>
    </source>
</evidence>
<organism evidence="2 4">
    <name type="scientific">Saliniramus fredricksonii</name>
    <dbReference type="NCBI Taxonomy" id="1653334"/>
    <lineage>
        <taxon>Bacteria</taxon>
        <taxon>Pseudomonadati</taxon>
        <taxon>Pseudomonadota</taxon>
        <taxon>Alphaproteobacteria</taxon>
        <taxon>Hyphomicrobiales</taxon>
        <taxon>Salinarimonadaceae</taxon>
        <taxon>Saliniramus</taxon>
    </lineage>
</organism>
<evidence type="ECO:0000259" key="1">
    <source>
        <dbReference type="Pfam" id="PF13480"/>
    </source>
</evidence>
<feature type="domain" description="BioF2-like acetyltransferase" evidence="1">
    <location>
        <begin position="198"/>
        <end position="337"/>
    </location>
</feature>
<dbReference type="EMBL" id="FMBM01000002">
    <property type="protein sequence ID" value="SCC81467.1"/>
    <property type="molecule type" value="Genomic_DNA"/>
</dbReference>
<dbReference type="RefSeq" id="WP_074445165.1">
    <property type="nucleotide sequence ID" value="NZ_FMBM01000002.1"/>
</dbReference>
<dbReference type="AlphaFoldDB" id="A0A0P7X9Y9"/>
<dbReference type="Pfam" id="PF13480">
    <property type="entry name" value="Acetyltransf_6"/>
    <property type="match status" value="1"/>
</dbReference>
<evidence type="ECO:0000313" key="5">
    <source>
        <dbReference type="Proteomes" id="UP000182800"/>
    </source>
</evidence>
<comment type="caution">
    <text evidence="2">The sequence shown here is derived from an EMBL/GenBank/DDBJ whole genome shotgun (WGS) entry which is preliminary data.</text>
</comment>
<dbReference type="STRING" id="1653334.GA0071312_2411"/>